<evidence type="ECO:0000313" key="11">
    <source>
        <dbReference type="Proteomes" id="UP000325218"/>
    </source>
</evidence>
<dbReference type="PROSITE" id="PS00211">
    <property type="entry name" value="ABC_TRANSPORTER_1"/>
    <property type="match status" value="1"/>
</dbReference>
<dbReference type="InterPro" id="IPR017871">
    <property type="entry name" value="ABC_transporter-like_CS"/>
</dbReference>
<dbReference type="PROSITE" id="PS50893">
    <property type="entry name" value="ABC_TRANSPORTER_2"/>
    <property type="match status" value="1"/>
</dbReference>
<dbReference type="GO" id="GO:0006865">
    <property type="term" value="P:amino acid transport"/>
    <property type="evidence" value="ECO:0007669"/>
    <property type="project" value="UniProtKB-KW"/>
</dbReference>
<dbReference type="GO" id="GO:0016887">
    <property type="term" value="F:ATP hydrolysis activity"/>
    <property type="evidence" value="ECO:0007669"/>
    <property type="project" value="InterPro"/>
</dbReference>
<keyword evidence="5 10" id="KW-0067">ATP-binding</keyword>
<dbReference type="SMART" id="SM00382">
    <property type="entry name" value="AAA"/>
    <property type="match status" value="1"/>
</dbReference>
<evidence type="ECO:0000256" key="8">
    <source>
        <dbReference type="ARBA" id="ARBA00023136"/>
    </source>
</evidence>
<comment type="similarity">
    <text evidence="1">Belongs to the ABC transporter superfamily.</text>
</comment>
<dbReference type="PANTHER" id="PTHR43166:SF30">
    <property type="entry name" value="METHIONINE IMPORT ATP-BINDING PROTEIN METN"/>
    <property type="match status" value="1"/>
</dbReference>
<keyword evidence="8" id="KW-0472">Membrane</keyword>
<dbReference type="FunFam" id="3.40.50.300:FF:000056">
    <property type="entry name" value="Cell division ATP-binding protein FtsE"/>
    <property type="match status" value="1"/>
</dbReference>
<keyword evidence="7" id="KW-0029">Amino-acid transport</keyword>
<protein>
    <submittedName>
        <fullName evidence="10">Methionine ABC transporter ATP-binding protein</fullName>
    </submittedName>
</protein>
<name>A0A5D0CPN7_9BACL</name>
<dbReference type="InterPro" id="IPR003439">
    <property type="entry name" value="ABC_transporter-like_ATP-bd"/>
</dbReference>
<comment type="caution">
    <text evidence="10">The sequence shown here is derived from an EMBL/GenBank/DDBJ whole genome shotgun (WGS) entry which is preliminary data.</text>
</comment>
<dbReference type="Proteomes" id="UP000325218">
    <property type="component" value="Unassembled WGS sequence"/>
</dbReference>
<evidence type="ECO:0000256" key="1">
    <source>
        <dbReference type="ARBA" id="ARBA00005417"/>
    </source>
</evidence>
<evidence type="ECO:0000256" key="7">
    <source>
        <dbReference type="ARBA" id="ARBA00022970"/>
    </source>
</evidence>
<dbReference type="RefSeq" id="WP_148454857.1">
    <property type="nucleotide sequence ID" value="NZ_VSDO01000004.1"/>
</dbReference>
<dbReference type="EMBL" id="VSDO01000004">
    <property type="protein sequence ID" value="TYA11234.1"/>
    <property type="molecule type" value="Genomic_DNA"/>
</dbReference>
<dbReference type="InterPro" id="IPR050086">
    <property type="entry name" value="MetN_ABC_transporter-like"/>
</dbReference>
<keyword evidence="2" id="KW-0813">Transport</keyword>
<dbReference type="SUPFAM" id="SSF55021">
    <property type="entry name" value="ACT-like"/>
    <property type="match status" value="1"/>
</dbReference>
<reference evidence="10 11" key="1">
    <citation type="submission" date="2019-08" db="EMBL/GenBank/DDBJ databases">
        <title>Genome sequencing of Paenibacillus faecis DSM 23593(T).</title>
        <authorList>
            <person name="Kook J.-K."/>
            <person name="Park S.-N."/>
            <person name="Lim Y.K."/>
        </authorList>
    </citation>
    <scope>NUCLEOTIDE SEQUENCE [LARGE SCALE GENOMIC DNA]</scope>
    <source>
        <strain evidence="10 11">DSM 23593</strain>
    </source>
</reference>
<evidence type="ECO:0000256" key="6">
    <source>
        <dbReference type="ARBA" id="ARBA00022967"/>
    </source>
</evidence>
<dbReference type="InterPro" id="IPR018449">
    <property type="entry name" value="NIL_domain"/>
</dbReference>
<dbReference type="Pfam" id="PF00005">
    <property type="entry name" value="ABC_tran"/>
    <property type="match status" value="1"/>
</dbReference>
<evidence type="ECO:0000256" key="3">
    <source>
        <dbReference type="ARBA" id="ARBA00022475"/>
    </source>
</evidence>
<feature type="domain" description="ABC transporter" evidence="9">
    <location>
        <begin position="2"/>
        <end position="238"/>
    </location>
</feature>
<keyword evidence="4" id="KW-0547">Nucleotide-binding</keyword>
<keyword evidence="6" id="KW-1278">Translocase</keyword>
<dbReference type="GO" id="GO:0005524">
    <property type="term" value="F:ATP binding"/>
    <property type="evidence" value="ECO:0007669"/>
    <property type="project" value="UniProtKB-KW"/>
</dbReference>
<evidence type="ECO:0000256" key="5">
    <source>
        <dbReference type="ARBA" id="ARBA00022840"/>
    </source>
</evidence>
<dbReference type="InterPro" id="IPR003593">
    <property type="entry name" value="AAA+_ATPase"/>
</dbReference>
<dbReference type="Gene3D" id="3.40.50.300">
    <property type="entry name" value="P-loop containing nucleotide triphosphate hydrolases"/>
    <property type="match status" value="1"/>
</dbReference>
<dbReference type="GO" id="GO:0005886">
    <property type="term" value="C:plasma membrane"/>
    <property type="evidence" value="ECO:0007669"/>
    <property type="project" value="UniProtKB-ARBA"/>
</dbReference>
<evidence type="ECO:0000259" key="9">
    <source>
        <dbReference type="PROSITE" id="PS50893"/>
    </source>
</evidence>
<dbReference type="OrthoDB" id="9802264at2"/>
<accession>A0A5D0CPN7</accession>
<dbReference type="AlphaFoldDB" id="A0A5D0CPN7"/>
<keyword evidence="3" id="KW-1003">Cell membrane</keyword>
<proteinExistence type="inferred from homology"/>
<evidence type="ECO:0000256" key="2">
    <source>
        <dbReference type="ARBA" id="ARBA00022448"/>
    </source>
</evidence>
<sequence>MIEIKNLSKTYDGKPPVLQGIQLRIEAGDIYGLVGISGAGKSTLLRCINGLEGFDSGSVTVDGTDIQTLNKKQLRLLRSRIGMVFQQFSLLERKTVYENIRFPVKCLHYKVKDLDQKIREVLELVELSDKIHALPRSLSGGQKQRVAIARALITNPKILLCDEATSALDPNITQSILALLRKINQELGITIVVVTHQMSVVKQICNRMGVLSEGKLKVAGDVQDIFLNKRDMLDDFMGEESNGSRPERQTHLEIIQRVGENEDILSDLAIQSGVKFEVVWGGLNKYRDTVAGSFTIRVSDEDFPVVERHLHNRGVEWRKI</sequence>
<keyword evidence="11" id="KW-1185">Reference proteome</keyword>
<evidence type="ECO:0000256" key="4">
    <source>
        <dbReference type="ARBA" id="ARBA00022741"/>
    </source>
</evidence>
<dbReference type="InterPro" id="IPR045865">
    <property type="entry name" value="ACT-like_dom_sf"/>
</dbReference>
<organism evidence="10 11">
    <name type="scientific">Paenibacillus faecis</name>
    <dbReference type="NCBI Taxonomy" id="862114"/>
    <lineage>
        <taxon>Bacteria</taxon>
        <taxon>Bacillati</taxon>
        <taxon>Bacillota</taxon>
        <taxon>Bacilli</taxon>
        <taxon>Bacillales</taxon>
        <taxon>Paenibacillaceae</taxon>
        <taxon>Paenibacillus</taxon>
    </lineage>
</organism>
<evidence type="ECO:0000313" key="10">
    <source>
        <dbReference type="EMBL" id="TYA11234.1"/>
    </source>
</evidence>
<dbReference type="SUPFAM" id="SSF52540">
    <property type="entry name" value="P-loop containing nucleoside triphosphate hydrolases"/>
    <property type="match status" value="1"/>
</dbReference>
<dbReference type="Pfam" id="PF09383">
    <property type="entry name" value="NIL"/>
    <property type="match status" value="1"/>
</dbReference>
<gene>
    <name evidence="10" type="ORF">FRY98_18870</name>
</gene>
<dbReference type="PANTHER" id="PTHR43166">
    <property type="entry name" value="AMINO ACID IMPORT ATP-BINDING PROTEIN"/>
    <property type="match status" value="1"/>
</dbReference>
<dbReference type="InterPro" id="IPR027417">
    <property type="entry name" value="P-loop_NTPase"/>
</dbReference>